<dbReference type="PANTHER" id="PTHR43032">
    <property type="entry name" value="PROTEIN-METHIONINE-SULFOXIDE REDUCTASE"/>
    <property type="match status" value="1"/>
</dbReference>
<dbReference type="PROSITE" id="PS51318">
    <property type="entry name" value="TAT"/>
    <property type="match status" value="1"/>
</dbReference>
<keyword evidence="2" id="KW-0732">Signal</keyword>
<dbReference type="STRING" id="427683.A5481_31295"/>
<feature type="domain" description="Oxidoreductase molybdopterin-binding" evidence="3">
    <location>
        <begin position="94"/>
        <end position="169"/>
    </location>
</feature>
<accession>A0A179RWE8</accession>
<dbReference type="Pfam" id="PF00174">
    <property type="entry name" value="Oxidored_molyb"/>
    <property type="match status" value="2"/>
</dbReference>
<feature type="domain" description="Oxidoreductase molybdopterin-binding" evidence="3">
    <location>
        <begin position="227"/>
        <end position="287"/>
    </location>
</feature>
<name>A0A179RWE8_9HYPH</name>
<dbReference type="PANTHER" id="PTHR43032:SF2">
    <property type="entry name" value="BLL0505 PROTEIN"/>
    <property type="match status" value="1"/>
</dbReference>
<protein>
    <submittedName>
        <fullName evidence="4">Molybdopterin oxidoreductase</fullName>
    </submittedName>
</protein>
<evidence type="ECO:0000259" key="3">
    <source>
        <dbReference type="Pfam" id="PF00174"/>
    </source>
</evidence>
<evidence type="ECO:0000256" key="2">
    <source>
        <dbReference type="SAM" id="SignalP"/>
    </source>
</evidence>
<dbReference type="InterPro" id="IPR000572">
    <property type="entry name" value="OxRdtase_Mopterin-bd_dom"/>
</dbReference>
<dbReference type="RefSeq" id="WP_048434471.1">
    <property type="nucleotide sequence ID" value="NZ_LWHQ01000103.1"/>
</dbReference>
<sequence>MRRPPSRRGLLLGAASTALAASLGGCDRLGNAEWFRRTLDTGEDANLFVQRLLLREATLAPEYTAAEISPWFKPNGTESPPDRAYKALARRGFRDFHLVVDGLVDRPLKLSLAELRALPSRTQITRHDCVEGWSCIGGWTGVPLSELLQRAGLKPQARYIVFHCADTMEGGEADSAGDGESDDAAGLEQANPNMTKRSGSAEDKRDTNEPSDADDDPPKRTSLSSEPVRYYESIDLVDAYHPQTILAYTMNGQPLPVAHGAPLRLRLERQLGYKQAKYVMHIEVVESYAAIGQGRGGYWEDQGYAWYAGI</sequence>
<dbReference type="AlphaFoldDB" id="A0A179RWE8"/>
<dbReference type="CDD" id="cd02108">
    <property type="entry name" value="bact_SO_family_Moco"/>
    <property type="match status" value="1"/>
</dbReference>
<feature type="chain" id="PRO_5008105339" evidence="2">
    <location>
        <begin position="21"/>
        <end position="310"/>
    </location>
</feature>
<feature type="signal peptide" evidence="2">
    <location>
        <begin position="1"/>
        <end position="20"/>
    </location>
</feature>
<organism evidence="4 5">
    <name type="scientific">Methylobacterium platani</name>
    <dbReference type="NCBI Taxonomy" id="427683"/>
    <lineage>
        <taxon>Bacteria</taxon>
        <taxon>Pseudomonadati</taxon>
        <taxon>Pseudomonadota</taxon>
        <taxon>Alphaproteobacteria</taxon>
        <taxon>Hyphomicrobiales</taxon>
        <taxon>Methylobacteriaceae</taxon>
        <taxon>Methylobacterium</taxon>
    </lineage>
</organism>
<dbReference type="Proteomes" id="UP000078316">
    <property type="component" value="Unassembled WGS sequence"/>
</dbReference>
<comment type="caution">
    <text evidence="4">The sequence shown here is derived from an EMBL/GenBank/DDBJ whole genome shotgun (WGS) entry which is preliminary data.</text>
</comment>
<gene>
    <name evidence="4" type="ORF">A5481_31295</name>
</gene>
<reference evidence="4 5" key="1">
    <citation type="submission" date="2016-04" db="EMBL/GenBank/DDBJ databases">
        <authorList>
            <person name="Evans L.H."/>
            <person name="Alamgir A."/>
            <person name="Owens N."/>
            <person name="Weber N.D."/>
            <person name="Virtaneva K."/>
            <person name="Barbian K."/>
            <person name="Babar A."/>
            <person name="Rosenke K."/>
        </authorList>
    </citation>
    <scope>NUCLEOTIDE SEQUENCE [LARGE SCALE GENOMIC DNA]</scope>
    <source>
        <strain evidence="4 5">PMB02</strain>
    </source>
</reference>
<feature type="compositionally biased region" description="Basic and acidic residues" evidence="1">
    <location>
        <begin position="199"/>
        <end position="208"/>
    </location>
</feature>
<dbReference type="Gene3D" id="3.90.420.10">
    <property type="entry name" value="Oxidoreductase, molybdopterin-binding domain"/>
    <property type="match status" value="1"/>
</dbReference>
<evidence type="ECO:0000256" key="1">
    <source>
        <dbReference type="SAM" id="MobiDB-lite"/>
    </source>
</evidence>
<dbReference type="InterPro" id="IPR036374">
    <property type="entry name" value="OxRdtase_Mopterin-bd_sf"/>
</dbReference>
<feature type="region of interest" description="Disordered" evidence="1">
    <location>
        <begin position="171"/>
        <end position="225"/>
    </location>
</feature>
<dbReference type="SUPFAM" id="SSF56524">
    <property type="entry name" value="Oxidoreductase molybdopterin-binding domain"/>
    <property type="match status" value="1"/>
</dbReference>
<dbReference type="PROSITE" id="PS51257">
    <property type="entry name" value="PROKAR_LIPOPROTEIN"/>
    <property type="match status" value="1"/>
</dbReference>
<proteinExistence type="predicted"/>
<evidence type="ECO:0000313" key="4">
    <source>
        <dbReference type="EMBL" id="OAS13079.1"/>
    </source>
</evidence>
<dbReference type="EMBL" id="LWHQ01000103">
    <property type="protein sequence ID" value="OAS13079.1"/>
    <property type="molecule type" value="Genomic_DNA"/>
</dbReference>
<dbReference type="InterPro" id="IPR006311">
    <property type="entry name" value="TAT_signal"/>
</dbReference>
<feature type="compositionally biased region" description="Acidic residues" evidence="1">
    <location>
        <begin position="171"/>
        <end position="185"/>
    </location>
</feature>
<evidence type="ECO:0000313" key="5">
    <source>
        <dbReference type="Proteomes" id="UP000078316"/>
    </source>
</evidence>
<dbReference type="OrthoDB" id="9795587at2"/>